<gene>
    <name evidence="4" type="ORF">H9627_13630</name>
</gene>
<reference evidence="4 5" key="1">
    <citation type="submission" date="2020-08" db="EMBL/GenBank/DDBJ databases">
        <title>A Genomic Blueprint of the Chicken Gut Microbiome.</title>
        <authorList>
            <person name="Gilroy R."/>
            <person name="Ravi A."/>
            <person name="Getino M."/>
            <person name="Pursley I."/>
            <person name="Horton D.L."/>
            <person name="Alikhan N.-F."/>
            <person name="Baker D."/>
            <person name="Gharbi K."/>
            <person name="Hall N."/>
            <person name="Watson M."/>
            <person name="Adriaenssens E.M."/>
            <person name="Foster-Nyarko E."/>
            <person name="Jarju S."/>
            <person name="Secka A."/>
            <person name="Antonio M."/>
            <person name="Oren A."/>
            <person name="Chaudhuri R."/>
            <person name="La Ragione R.M."/>
            <person name="Hildebrand F."/>
            <person name="Pallen M.J."/>
        </authorList>
    </citation>
    <scope>NUCLEOTIDE SEQUENCE [LARGE SCALE GENOMIC DNA]</scope>
    <source>
        <strain evidence="4 5">Sa1YVA5</strain>
    </source>
</reference>
<evidence type="ECO:0000313" key="5">
    <source>
        <dbReference type="Proteomes" id="UP000650224"/>
    </source>
</evidence>
<dbReference type="Proteomes" id="UP000650224">
    <property type="component" value="Unassembled WGS sequence"/>
</dbReference>
<accession>A0A8I0LHM0</accession>
<dbReference type="Gene3D" id="2.30.30.1210">
    <property type="entry name" value="Domain of unknown function DUF1541"/>
    <property type="match status" value="1"/>
</dbReference>
<evidence type="ECO:0000256" key="2">
    <source>
        <dbReference type="SAM" id="SignalP"/>
    </source>
</evidence>
<feature type="region of interest" description="Disordered" evidence="1">
    <location>
        <begin position="23"/>
        <end position="73"/>
    </location>
</feature>
<dbReference type="InterPro" id="IPR011438">
    <property type="entry name" value="DUF1541"/>
</dbReference>
<feature type="signal peptide" evidence="2">
    <location>
        <begin position="1"/>
        <end position="19"/>
    </location>
</feature>
<protein>
    <submittedName>
        <fullName evidence="4">YdhK family protein</fullName>
    </submittedName>
</protein>
<evidence type="ECO:0000259" key="3">
    <source>
        <dbReference type="Pfam" id="PF07563"/>
    </source>
</evidence>
<dbReference type="PROSITE" id="PS51257">
    <property type="entry name" value="PROKAR_LIPOPROTEIN"/>
    <property type="match status" value="1"/>
</dbReference>
<evidence type="ECO:0000256" key="1">
    <source>
        <dbReference type="SAM" id="MobiDB-lite"/>
    </source>
</evidence>
<dbReference type="AlphaFoldDB" id="A0A8I0LHM0"/>
<feature type="compositionally biased region" description="Low complexity" evidence="1">
    <location>
        <begin position="31"/>
        <end position="42"/>
    </location>
</feature>
<keyword evidence="5" id="KW-1185">Reference proteome</keyword>
<keyword evidence="2" id="KW-0732">Signal</keyword>
<feature type="domain" description="DUF1541" evidence="3">
    <location>
        <begin position="147"/>
        <end position="196"/>
    </location>
</feature>
<dbReference type="Pfam" id="PF07563">
    <property type="entry name" value="DUF1541"/>
    <property type="match status" value="2"/>
</dbReference>
<comment type="caution">
    <text evidence="4">The sequence shown here is derived from an EMBL/GenBank/DDBJ whole genome shotgun (WGS) entry which is preliminary data.</text>
</comment>
<feature type="chain" id="PRO_5038515872" evidence="2">
    <location>
        <begin position="20"/>
        <end position="203"/>
    </location>
</feature>
<sequence length="203" mass="21236">MKRTITIAALALTSTLVLSACSDDASDSDNADTVSATATSADNGETHEDTTTAEDGGHDMDHPEDGGPAPEGIVEAVDPTYPVGSEVILTADHMPGMDGAQATISGAFDTTTYSVSYTPVGGGEPITDHRWVVHEELVDPGQAPLSDGAEVVIDAEHMSGMKGATATIDYSTDETVYMVDLTTDDMTMTNHKWVTESEIEPAE</sequence>
<organism evidence="4 5">
    <name type="scientific">Corynebacterium gallinarum</name>
    <dbReference type="NCBI Taxonomy" id="2762214"/>
    <lineage>
        <taxon>Bacteria</taxon>
        <taxon>Bacillati</taxon>
        <taxon>Actinomycetota</taxon>
        <taxon>Actinomycetes</taxon>
        <taxon>Mycobacteriales</taxon>
        <taxon>Corynebacteriaceae</taxon>
        <taxon>Corynebacterium</taxon>
    </lineage>
</organism>
<name>A0A8I0LHM0_9CORY</name>
<proteinExistence type="predicted"/>
<dbReference type="EMBL" id="JACSPR010000014">
    <property type="protein sequence ID" value="MBD8031340.1"/>
    <property type="molecule type" value="Genomic_DNA"/>
</dbReference>
<feature type="domain" description="DUF1541" evidence="3">
    <location>
        <begin position="83"/>
        <end position="134"/>
    </location>
</feature>
<evidence type="ECO:0000313" key="4">
    <source>
        <dbReference type="EMBL" id="MBD8031340.1"/>
    </source>
</evidence>
<feature type="compositionally biased region" description="Basic and acidic residues" evidence="1">
    <location>
        <begin position="44"/>
        <end position="65"/>
    </location>
</feature>
<dbReference type="RefSeq" id="WP_191734568.1">
    <property type="nucleotide sequence ID" value="NZ_JACSPR010000014.1"/>
</dbReference>